<dbReference type="GO" id="GO:0045892">
    <property type="term" value="P:negative regulation of DNA-templated transcription"/>
    <property type="evidence" value="ECO:0007669"/>
    <property type="project" value="TreeGrafter"/>
</dbReference>
<sequence length="280" mass="31005">MGRSRGMAPFVGTTSRGGGMAQSDPLYQRIASDLRDQIRTGAIKAGDRLPTEVELREQYDVSRNTVRLALGVLQNEGMISSTQGKGTVVREQVMLTYHAAWAESRDRHASDQTDAFYAEMRDQGRKGEYRDFEMRIKPATPELAARLHVDEGDSLVSRAISRFVDGQPFSLQDSYYPMDISQECGLLTPHDVPGGVIRALAAKGHTEIGYVDELTTRMPRPDEARKLGLSQGTPVLVYVRTTYSDKRPLRLTLTIFAGDRNRVVYELGDLTAYAENGGAS</sequence>
<dbReference type="Pfam" id="PF00392">
    <property type="entry name" value="GntR"/>
    <property type="match status" value="1"/>
</dbReference>
<dbReference type="InterPro" id="IPR050679">
    <property type="entry name" value="Bact_HTH_transcr_reg"/>
</dbReference>
<proteinExistence type="predicted"/>
<comment type="caution">
    <text evidence="6">The sequence shown here is derived from an EMBL/GenBank/DDBJ whole genome shotgun (WGS) entry which is preliminary data.</text>
</comment>
<dbReference type="InterPro" id="IPR011663">
    <property type="entry name" value="UTRA"/>
</dbReference>
<reference evidence="6 7" key="1">
    <citation type="submission" date="2019-02" db="EMBL/GenBank/DDBJ databases">
        <title>Draft genome sequences of novel Actinobacteria.</title>
        <authorList>
            <person name="Sahin N."/>
            <person name="Ay H."/>
            <person name="Saygin H."/>
        </authorList>
    </citation>
    <scope>NUCLEOTIDE SEQUENCE [LARGE SCALE GENOMIC DNA]</scope>
    <source>
        <strain evidence="6 7">16K104</strain>
    </source>
</reference>
<dbReference type="InterPro" id="IPR000524">
    <property type="entry name" value="Tscrpt_reg_HTH_GntR"/>
</dbReference>
<keyword evidence="1" id="KW-0805">Transcription regulation</keyword>
<dbReference type="InterPro" id="IPR028978">
    <property type="entry name" value="Chorismate_lyase_/UTRA_dom_sf"/>
</dbReference>
<dbReference type="GO" id="GO:0003700">
    <property type="term" value="F:DNA-binding transcription factor activity"/>
    <property type="evidence" value="ECO:0007669"/>
    <property type="project" value="InterPro"/>
</dbReference>
<feature type="domain" description="HTH gntR-type" evidence="5">
    <location>
        <begin position="24"/>
        <end position="92"/>
    </location>
</feature>
<feature type="region of interest" description="Disordered" evidence="4">
    <location>
        <begin position="1"/>
        <end position="22"/>
    </location>
</feature>
<dbReference type="EMBL" id="SMKR01000176">
    <property type="protein sequence ID" value="TDD16426.1"/>
    <property type="molecule type" value="Genomic_DNA"/>
</dbReference>
<evidence type="ECO:0000313" key="7">
    <source>
        <dbReference type="Proteomes" id="UP000295172"/>
    </source>
</evidence>
<dbReference type="PRINTS" id="PR00035">
    <property type="entry name" value="HTHGNTR"/>
</dbReference>
<dbReference type="SUPFAM" id="SSF64288">
    <property type="entry name" value="Chorismate lyase-like"/>
    <property type="match status" value="1"/>
</dbReference>
<keyword evidence="7" id="KW-1185">Reference proteome</keyword>
<dbReference type="Pfam" id="PF07702">
    <property type="entry name" value="UTRA"/>
    <property type="match status" value="1"/>
</dbReference>
<dbReference type="PANTHER" id="PTHR44846">
    <property type="entry name" value="MANNOSYL-D-GLYCERATE TRANSPORT/METABOLISM SYSTEM REPRESSOR MNGR-RELATED"/>
    <property type="match status" value="1"/>
</dbReference>
<gene>
    <name evidence="6" type="ORF">E1218_29820</name>
</gene>
<dbReference type="PROSITE" id="PS50949">
    <property type="entry name" value="HTH_GNTR"/>
    <property type="match status" value="1"/>
</dbReference>
<evidence type="ECO:0000256" key="2">
    <source>
        <dbReference type="ARBA" id="ARBA00023125"/>
    </source>
</evidence>
<dbReference type="SMART" id="SM00345">
    <property type="entry name" value="HTH_GNTR"/>
    <property type="match status" value="1"/>
</dbReference>
<dbReference type="PANTHER" id="PTHR44846:SF17">
    <property type="entry name" value="GNTR-FAMILY TRANSCRIPTIONAL REGULATOR"/>
    <property type="match status" value="1"/>
</dbReference>
<evidence type="ECO:0000313" key="6">
    <source>
        <dbReference type="EMBL" id="TDD16426.1"/>
    </source>
</evidence>
<keyword evidence="3" id="KW-0804">Transcription</keyword>
<dbReference type="AlphaFoldDB" id="A0A4V2YDR6"/>
<keyword evidence="2" id="KW-0238">DNA-binding</keyword>
<dbReference type="SMART" id="SM00866">
    <property type="entry name" value="UTRA"/>
    <property type="match status" value="1"/>
</dbReference>
<dbReference type="Gene3D" id="1.10.10.10">
    <property type="entry name" value="Winged helix-like DNA-binding domain superfamily/Winged helix DNA-binding domain"/>
    <property type="match status" value="1"/>
</dbReference>
<dbReference type="OrthoDB" id="120836at2"/>
<evidence type="ECO:0000259" key="5">
    <source>
        <dbReference type="PROSITE" id="PS50949"/>
    </source>
</evidence>
<evidence type="ECO:0000256" key="1">
    <source>
        <dbReference type="ARBA" id="ARBA00023015"/>
    </source>
</evidence>
<evidence type="ECO:0000256" key="3">
    <source>
        <dbReference type="ARBA" id="ARBA00023163"/>
    </source>
</evidence>
<evidence type="ECO:0000256" key="4">
    <source>
        <dbReference type="SAM" id="MobiDB-lite"/>
    </source>
</evidence>
<dbReference type="CDD" id="cd07377">
    <property type="entry name" value="WHTH_GntR"/>
    <property type="match status" value="1"/>
</dbReference>
<dbReference type="Proteomes" id="UP000295172">
    <property type="component" value="Unassembled WGS sequence"/>
</dbReference>
<organism evidence="6 7">
    <name type="scientific">Kribbella turkmenica</name>
    <dbReference type="NCBI Taxonomy" id="2530375"/>
    <lineage>
        <taxon>Bacteria</taxon>
        <taxon>Bacillati</taxon>
        <taxon>Actinomycetota</taxon>
        <taxon>Actinomycetes</taxon>
        <taxon>Propionibacteriales</taxon>
        <taxon>Kribbellaceae</taxon>
        <taxon>Kribbella</taxon>
    </lineage>
</organism>
<dbReference type="Gene3D" id="3.40.1410.10">
    <property type="entry name" value="Chorismate lyase-like"/>
    <property type="match status" value="1"/>
</dbReference>
<dbReference type="GO" id="GO:0003677">
    <property type="term" value="F:DNA binding"/>
    <property type="evidence" value="ECO:0007669"/>
    <property type="project" value="UniProtKB-KW"/>
</dbReference>
<accession>A0A4V2YDR6</accession>
<dbReference type="InterPro" id="IPR036390">
    <property type="entry name" value="WH_DNA-bd_sf"/>
</dbReference>
<name>A0A4V2YDR6_9ACTN</name>
<dbReference type="SUPFAM" id="SSF46785">
    <property type="entry name" value="Winged helix' DNA-binding domain"/>
    <property type="match status" value="1"/>
</dbReference>
<dbReference type="InterPro" id="IPR036388">
    <property type="entry name" value="WH-like_DNA-bd_sf"/>
</dbReference>
<protein>
    <submittedName>
        <fullName evidence="6">GntR family transcriptional regulator</fullName>
    </submittedName>
</protein>